<gene>
    <name evidence="2" type="ORF">I532_23749</name>
</gene>
<dbReference type="InterPro" id="IPR018958">
    <property type="entry name" value="Knr4/Smi1-like_dom"/>
</dbReference>
<accession>M8E424</accession>
<feature type="domain" description="Knr4/Smi1-like" evidence="1">
    <location>
        <begin position="32"/>
        <end position="173"/>
    </location>
</feature>
<dbReference type="Pfam" id="PF09346">
    <property type="entry name" value="SMI1_KNR4"/>
    <property type="match status" value="1"/>
</dbReference>
<dbReference type="InterPro" id="IPR037883">
    <property type="entry name" value="Knr4/Smi1-like_sf"/>
</dbReference>
<evidence type="ECO:0000259" key="1">
    <source>
        <dbReference type="SMART" id="SM00860"/>
    </source>
</evidence>
<reference evidence="2 3" key="1">
    <citation type="submission" date="2013-03" db="EMBL/GenBank/DDBJ databases">
        <title>Assembly of a new bacterial strain Brevibacillus borstelensis AK1.</title>
        <authorList>
            <person name="Rajan I."/>
            <person name="PoliReddy D."/>
            <person name="Sugumar T."/>
            <person name="Rathinam K."/>
            <person name="Alqarawi S."/>
            <person name="Khalil A.B."/>
            <person name="Sivakumar N."/>
        </authorList>
    </citation>
    <scope>NUCLEOTIDE SEQUENCE [LARGE SCALE GENOMIC DNA]</scope>
    <source>
        <strain evidence="2 3">AK1</strain>
    </source>
</reference>
<dbReference type="GeneID" id="89498212"/>
<dbReference type="EMBL" id="APBN01000019">
    <property type="protein sequence ID" value="EMT50220.1"/>
    <property type="molecule type" value="Genomic_DNA"/>
</dbReference>
<evidence type="ECO:0000313" key="2">
    <source>
        <dbReference type="EMBL" id="EMT50220.1"/>
    </source>
</evidence>
<sequence>MNYDVLMSRIYTFGDRIKSLNGEVYEIIKKQPASDKQIKDIEEQLHVCLPGSFKKVLLEFSARFRFRWFLPDEIALPEKFRGIFSGDMHWDLSKLVELEQDRLEWIRVVFPDPHDPYDAVWHDKLSFYDVGNGDFLAFDLSQGEDPPIVYLSHDGCTSHGCILANNFIDLLDRWSQLGFVGGEDWQWMPFTSDAKSGILPNSTQGIEFRKFLNLKQQN</sequence>
<evidence type="ECO:0000313" key="3">
    <source>
        <dbReference type="Proteomes" id="UP000012081"/>
    </source>
</evidence>
<dbReference type="AlphaFoldDB" id="M8E424"/>
<dbReference type="SMART" id="SM00860">
    <property type="entry name" value="SMI1_KNR4"/>
    <property type="match status" value="1"/>
</dbReference>
<proteinExistence type="predicted"/>
<dbReference type="RefSeq" id="WP_003392394.1">
    <property type="nucleotide sequence ID" value="NZ_APBN01000019.1"/>
</dbReference>
<dbReference type="OrthoDB" id="2875031at2"/>
<dbReference type="Gene3D" id="3.40.1580.10">
    <property type="entry name" value="SMI1/KNR4-like"/>
    <property type="match status" value="1"/>
</dbReference>
<organism evidence="2 3">
    <name type="scientific">Brevibacillus borstelensis AK1</name>
    <dbReference type="NCBI Taxonomy" id="1300222"/>
    <lineage>
        <taxon>Bacteria</taxon>
        <taxon>Bacillati</taxon>
        <taxon>Bacillota</taxon>
        <taxon>Bacilli</taxon>
        <taxon>Bacillales</taxon>
        <taxon>Paenibacillaceae</taxon>
        <taxon>Brevibacillus</taxon>
    </lineage>
</organism>
<dbReference type="Proteomes" id="UP000012081">
    <property type="component" value="Unassembled WGS sequence"/>
</dbReference>
<protein>
    <submittedName>
        <fullName evidence="2">SMI1 / KNR4 family protein</fullName>
    </submittedName>
</protein>
<comment type="caution">
    <text evidence="2">The sequence shown here is derived from an EMBL/GenBank/DDBJ whole genome shotgun (WGS) entry which is preliminary data.</text>
</comment>
<keyword evidence="3" id="KW-1185">Reference proteome</keyword>
<dbReference type="SUPFAM" id="SSF160631">
    <property type="entry name" value="SMI1/KNR4-like"/>
    <property type="match status" value="1"/>
</dbReference>
<name>M8E424_9BACL</name>